<evidence type="ECO:0000313" key="4">
    <source>
        <dbReference type="Proteomes" id="UP000232875"/>
    </source>
</evidence>
<proteinExistence type="predicted"/>
<dbReference type="SMART" id="SM00175">
    <property type="entry name" value="RAB"/>
    <property type="match status" value="1"/>
</dbReference>
<dbReference type="Proteomes" id="UP000232875">
    <property type="component" value="Unassembled WGS sequence"/>
</dbReference>
<organism evidence="3 4">
    <name type="scientific">Malassezia vespertilionis</name>
    <dbReference type="NCBI Taxonomy" id="2020962"/>
    <lineage>
        <taxon>Eukaryota</taxon>
        <taxon>Fungi</taxon>
        <taxon>Dikarya</taxon>
        <taxon>Basidiomycota</taxon>
        <taxon>Ustilaginomycotina</taxon>
        <taxon>Malasseziomycetes</taxon>
        <taxon>Malasseziales</taxon>
        <taxon>Malasseziaceae</taxon>
        <taxon>Malassezia</taxon>
    </lineage>
</organism>
<dbReference type="InterPro" id="IPR050227">
    <property type="entry name" value="Rab"/>
</dbReference>
<evidence type="ECO:0000256" key="2">
    <source>
        <dbReference type="ARBA" id="ARBA00023134"/>
    </source>
</evidence>
<dbReference type="PROSITE" id="PS51419">
    <property type="entry name" value="RAB"/>
    <property type="match status" value="1"/>
</dbReference>
<dbReference type="GO" id="GO:0005525">
    <property type="term" value="F:GTP binding"/>
    <property type="evidence" value="ECO:0007669"/>
    <property type="project" value="UniProtKB-KW"/>
</dbReference>
<dbReference type="PANTHER" id="PTHR47977">
    <property type="entry name" value="RAS-RELATED PROTEIN RAB"/>
    <property type="match status" value="1"/>
</dbReference>
<dbReference type="InterPro" id="IPR005225">
    <property type="entry name" value="Small_GTP-bd"/>
</dbReference>
<gene>
    <name evidence="3" type="ORF">MVES_002402</name>
</gene>
<dbReference type="SMART" id="SM00173">
    <property type="entry name" value="RAS"/>
    <property type="match status" value="1"/>
</dbReference>
<name>A0A2N1JA88_9BASI</name>
<dbReference type="SUPFAM" id="SSF52540">
    <property type="entry name" value="P-loop containing nucleoside triphosphate hydrolases"/>
    <property type="match status" value="1"/>
</dbReference>
<evidence type="ECO:0000256" key="1">
    <source>
        <dbReference type="ARBA" id="ARBA00022741"/>
    </source>
</evidence>
<dbReference type="EMBL" id="KZ454991">
    <property type="protein sequence ID" value="PKI83466.1"/>
    <property type="molecule type" value="Genomic_DNA"/>
</dbReference>
<dbReference type="STRING" id="2020962.A0A2N1JA88"/>
<dbReference type="SMART" id="SM00174">
    <property type="entry name" value="RHO"/>
    <property type="match status" value="1"/>
</dbReference>
<dbReference type="OrthoDB" id="9989112at2759"/>
<dbReference type="Pfam" id="PF00071">
    <property type="entry name" value="Ras"/>
    <property type="match status" value="1"/>
</dbReference>
<accession>A0A2N1JA88</accession>
<protein>
    <submittedName>
        <fullName evidence="3">Uncharacterized protein</fullName>
    </submittedName>
</protein>
<evidence type="ECO:0000313" key="3">
    <source>
        <dbReference type="EMBL" id="PKI83466.1"/>
    </source>
</evidence>
<keyword evidence="1" id="KW-0547">Nucleotide-binding</keyword>
<dbReference type="NCBIfam" id="TIGR00231">
    <property type="entry name" value="small_GTP"/>
    <property type="match status" value="1"/>
</dbReference>
<dbReference type="InterPro" id="IPR001806">
    <property type="entry name" value="Small_GTPase"/>
</dbReference>
<reference evidence="3 4" key="1">
    <citation type="submission" date="2017-10" db="EMBL/GenBank/DDBJ databases">
        <title>A novel species of cold-tolerant Malassezia isolated from bats.</title>
        <authorList>
            <person name="Lorch J.M."/>
            <person name="Palmer J.M."/>
            <person name="Vanderwolf K.J."/>
            <person name="Schmidt K.Z."/>
            <person name="Verant M.L."/>
            <person name="Weller T.J."/>
            <person name="Blehert D.S."/>
        </authorList>
    </citation>
    <scope>NUCLEOTIDE SEQUENCE [LARGE SCALE GENOMIC DNA]</scope>
    <source>
        <strain evidence="3 4">NWHC:44797-103</strain>
    </source>
</reference>
<dbReference type="InterPro" id="IPR027417">
    <property type="entry name" value="P-loop_NTPase"/>
</dbReference>
<dbReference type="PRINTS" id="PR00449">
    <property type="entry name" value="RASTRNSFRMNG"/>
</dbReference>
<sequence length="177" mass="19271">MEPATHAELPTLKILLIGSSNVGKSALVLRFTKDAFLGAEDASATIGVDYQIKSICVQGKWFKLSIWDTAGQERYRTLTSSYYRGAQGVVLGRFEEMLTPVYDVTNTESFDALPSWLKELDTFSDEVKPVILLAGNKVDEASARVISTEQGEAFAKAHGCLFAECSAKEAVGGDYFA</sequence>
<dbReference type="PROSITE" id="PS51421">
    <property type="entry name" value="RAS"/>
    <property type="match status" value="1"/>
</dbReference>
<keyword evidence="2" id="KW-0342">GTP-binding</keyword>
<dbReference type="GO" id="GO:0003924">
    <property type="term" value="F:GTPase activity"/>
    <property type="evidence" value="ECO:0007669"/>
    <property type="project" value="InterPro"/>
</dbReference>
<keyword evidence="4" id="KW-1185">Reference proteome</keyword>
<dbReference type="FunFam" id="3.40.50.300:FF:001447">
    <property type="entry name" value="Ras-related protein Rab-1B"/>
    <property type="match status" value="1"/>
</dbReference>
<dbReference type="AlphaFoldDB" id="A0A2N1JA88"/>
<dbReference type="Gene3D" id="3.40.50.300">
    <property type="entry name" value="P-loop containing nucleotide triphosphate hydrolases"/>
    <property type="match status" value="1"/>
</dbReference>